<feature type="compositionally biased region" description="Basic and acidic residues" evidence="1">
    <location>
        <begin position="362"/>
        <end position="373"/>
    </location>
</feature>
<reference evidence="2 3" key="1">
    <citation type="submission" date="2021-06" db="EMBL/GenBank/DDBJ databases">
        <title>Caerostris extrusa draft genome.</title>
        <authorList>
            <person name="Kono N."/>
            <person name="Arakawa K."/>
        </authorList>
    </citation>
    <scope>NUCLEOTIDE SEQUENCE [LARGE SCALE GENOMIC DNA]</scope>
</reference>
<evidence type="ECO:0000313" key="2">
    <source>
        <dbReference type="EMBL" id="GIZ04182.1"/>
    </source>
</evidence>
<feature type="region of interest" description="Disordered" evidence="1">
    <location>
        <begin position="278"/>
        <end position="298"/>
    </location>
</feature>
<feature type="region of interest" description="Disordered" evidence="1">
    <location>
        <begin position="327"/>
        <end position="404"/>
    </location>
</feature>
<feature type="region of interest" description="Disordered" evidence="1">
    <location>
        <begin position="35"/>
        <end position="59"/>
    </location>
</feature>
<gene>
    <name evidence="2" type="ORF">CEXT_757021</name>
</gene>
<comment type="caution">
    <text evidence="2">The sequence shown here is derived from an EMBL/GenBank/DDBJ whole genome shotgun (WGS) entry which is preliminary data.</text>
</comment>
<feature type="compositionally biased region" description="Basic residues" evidence="1">
    <location>
        <begin position="374"/>
        <end position="383"/>
    </location>
</feature>
<organism evidence="2 3">
    <name type="scientific">Caerostris extrusa</name>
    <name type="common">Bark spider</name>
    <name type="synonym">Caerostris bankana</name>
    <dbReference type="NCBI Taxonomy" id="172846"/>
    <lineage>
        <taxon>Eukaryota</taxon>
        <taxon>Metazoa</taxon>
        <taxon>Ecdysozoa</taxon>
        <taxon>Arthropoda</taxon>
        <taxon>Chelicerata</taxon>
        <taxon>Arachnida</taxon>
        <taxon>Araneae</taxon>
        <taxon>Araneomorphae</taxon>
        <taxon>Entelegynae</taxon>
        <taxon>Araneoidea</taxon>
        <taxon>Araneidae</taxon>
        <taxon>Caerostris</taxon>
    </lineage>
</organism>
<feature type="compositionally biased region" description="Basic and acidic residues" evidence="1">
    <location>
        <begin position="339"/>
        <end position="353"/>
    </location>
</feature>
<protein>
    <submittedName>
        <fullName evidence="2">Uncharacterized protein</fullName>
    </submittedName>
</protein>
<dbReference type="EMBL" id="BPLR01019045">
    <property type="protein sequence ID" value="GIZ04182.1"/>
    <property type="molecule type" value="Genomic_DNA"/>
</dbReference>
<evidence type="ECO:0000313" key="3">
    <source>
        <dbReference type="Proteomes" id="UP001054945"/>
    </source>
</evidence>
<dbReference type="AlphaFoldDB" id="A0AAV4YAB5"/>
<evidence type="ECO:0000256" key="1">
    <source>
        <dbReference type="SAM" id="MobiDB-lite"/>
    </source>
</evidence>
<name>A0AAV4YAB5_CAEEX</name>
<dbReference type="Proteomes" id="UP001054945">
    <property type="component" value="Unassembled WGS sequence"/>
</dbReference>
<sequence length="495" mass="54875">MCNVCSRGGFLVGKLLTSFPQVPASKQWYAELHGTSTGSEQPPFCGAADDGEPKEHRSSGCELEHLDLKDVKFLEKGTEEANIRLVHQVALRRRRVHSAGQWLRLVGRQVDRTRNLRVLEGKTSQVCQCRGGLRREHKFQQRTARAHLHWRIAHYHDGQGGQFHLHHSPDGPSHHFLPGSVAQKPTGLQPGLVERGASDWLLVRHHRPDTGSPGAVLCHIRGPATELLPGRLLLHERDGLRRLEDPQDGHHQTGGGLPQQEEVAVHHVHHLFVGCTAPDHRHVGGPRQHGERSPVDKTAVRQAGHVLDDERHREGLLLLGSGLRAVRGERRPLRPQRPHHPEQHHEERQRPAEADGPPQPRAVREAGSHDGRHVAHLRGRHPHQQQGGVVPLRPAQPPAGPLRLPALHLLPEGLQPHQAEGQLQVQNVDLRQANHVLVFGQAGFVRDDARQAVHVLRTGPPDAALAHNKEHTILSDSCVCVGIQDSVSVTQEHSL</sequence>
<accession>A0AAV4YAB5</accession>
<proteinExistence type="predicted"/>
<keyword evidence="3" id="KW-1185">Reference proteome</keyword>